<proteinExistence type="predicted"/>
<dbReference type="InterPro" id="IPR016181">
    <property type="entry name" value="Acyl_CoA_acyltransferase"/>
</dbReference>
<feature type="domain" description="N-acetyltransferase" evidence="3">
    <location>
        <begin position="2"/>
        <end position="150"/>
    </location>
</feature>
<dbReference type="Gene3D" id="3.40.630.30">
    <property type="match status" value="2"/>
</dbReference>
<accession>A0ABX7LG32</accession>
<evidence type="ECO:0000259" key="3">
    <source>
        <dbReference type="PROSITE" id="PS51186"/>
    </source>
</evidence>
<organism evidence="4 5">
    <name type="scientific">Paenibacillus tianjinensis</name>
    <dbReference type="NCBI Taxonomy" id="2810347"/>
    <lineage>
        <taxon>Bacteria</taxon>
        <taxon>Bacillati</taxon>
        <taxon>Bacillota</taxon>
        <taxon>Bacilli</taxon>
        <taxon>Bacillales</taxon>
        <taxon>Paenibacillaceae</taxon>
        <taxon>Paenibacillus</taxon>
    </lineage>
</organism>
<evidence type="ECO:0000313" key="5">
    <source>
        <dbReference type="Proteomes" id="UP000663452"/>
    </source>
</evidence>
<dbReference type="PANTHER" id="PTHR43877:SF2">
    <property type="entry name" value="AMINOALKYLPHOSPHONATE N-ACETYLTRANSFERASE-RELATED"/>
    <property type="match status" value="1"/>
</dbReference>
<dbReference type="InterPro" id="IPR050832">
    <property type="entry name" value="Bact_Acetyltransf"/>
</dbReference>
<dbReference type="RefSeq" id="WP_206104509.1">
    <property type="nucleotide sequence ID" value="NZ_CP070969.1"/>
</dbReference>
<gene>
    <name evidence="4" type="ORF">JRJ22_11145</name>
</gene>
<evidence type="ECO:0000313" key="4">
    <source>
        <dbReference type="EMBL" id="QSF47067.1"/>
    </source>
</evidence>
<feature type="domain" description="N-acetyltransferase" evidence="3">
    <location>
        <begin position="149"/>
        <end position="286"/>
    </location>
</feature>
<dbReference type="InterPro" id="IPR000182">
    <property type="entry name" value="GNAT_dom"/>
</dbReference>
<dbReference type="CDD" id="cd04301">
    <property type="entry name" value="NAT_SF"/>
    <property type="match status" value="2"/>
</dbReference>
<name>A0ABX7LG32_9BACL</name>
<dbReference type="Pfam" id="PF13508">
    <property type="entry name" value="Acetyltransf_7"/>
    <property type="match status" value="1"/>
</dbReference>
<dbReference type="SUPFAM" id="SSF55729">
    <property type="entry name" value="Acyl-CoA N-acyltransferases (Nat)"/>
    <property type="match status" value="2"/>
</dbReference>
<evidence type="ECO:0000256" key="1">
    <source>
        <dbReference type="ARBA" id="ARBA00022679"/>
    </source>
</evidence>
<keyword evidence="5" id="KW-1185">Reference proteome</keyword>
<dbReference type="Proteomes" id="UP000663452">
    <property type="component" value="Chromosome"/>
</dbReference>
<evidence type="ECO:0000256" key="2">
    <source>
        <dbReference type="ARBA" id="ARBA00023315"/>
    </source>
</evidence>
<protein>
    <submittedName>
        <fullName evidence="4">GNAT family N-acetyltransferase</fullName>
    </submittedName>
</protein>
<dbReference type="PROSITE" id="PS51186">
    <property type="entry name" value="GNAT"/>
    <property type="match status" value="2"/>
</dbReference>
<dbReference type="EMBL" id="CP070969">
    <property type="protein sequence ID" value="QSF47067.1"/>
    <property type="molecule type" value="Genomic_DNA"/>
</dbReference>
<keyword evidence="2" id="KW-0012">Acyltransferase</keyword>
<reference evidence="4 5" key="1">
    <citation type="submission" date="2021-02" db="EMBL/GenBank/DDBJ databases">
        <title>Paenibacillus tianjinensis sp. nov.</title>
        <authorList>
            <person name="Liu H."/>
        </authorList>
    </citation>
    <scope>NUCLEOTIDE SEQUENCE [LARGE SCALE GENOMIC DNA]</scope>
    <source>
        <strain evidence="4 5">TB2019</strain>
    </source>
</reference>
<dbReference type="PANTHER" id="PTHR43877">
    <property type="entry name" value="AMINOALKYLPHOSPHONATE N-ACETYLTRANSFERASE-RELATED-RELATED"/>
    <property type="match status" value="1"/>
</dbReference>
<keyword evidence="1" id="KW-0808">Transferase</keyword>
<sequence>MTKMKDFSKAQIDPIHRLEQLCKTYDCSSLRVGLESLKEIDGDEAFLCHTGNQIIGFLSWYTSDGKEANINGMVHPDYRRQGIFRGLLEHAASDMQTQGIETYRFRIPANSEPGMECIRYLGADFATSEFTMMLNRGQVEDSLLLGHSIDLRLEQAADFEFMVSCSTLAFGDSESWSRSYLTRTKGPERITYIAMESMILVGMIRINYLAAGLAVIHDFCVLPAYQGKGLGGEILSAAVKLLLDQKDVRVRLGVITHNRRALNLYQRAGFEISAESHYYVIAAEKF</sequence>
<dbReference type="Pfam" id="PF00583">
    <property type="entry name" value="Acetyltransf_1"/>
    <property type="match status" value="1"/>
</dbReference>